<dbReference type="SUPFAM" id="SSF52540">
    <property type="entry name" value="P-loop containing nucleoside triphosphate hydrolases"/>
    <property type="match status" value="1"/>
</dbReference>
<dbReference type="Pfam" id="PF13424">
    <property type="entry name" value="TPR_12"/>
    <property type="match status" value="2"/>
</dbReference>
<dbReference type="InterPro" id="IPR053137">
    <property type="entry name" value="NLR-like"/>
</dbReference>
<name>A0A975QJP8_9ACTN</name>
<dbReference type="Pfam" id="PF25000">
    <property type="entry name" value="DUF7779"/>
    <property type="match status" value="1"/>
</dbReference>
<dbReference type="NCBIfam" id="NF040586">
    <property type="entry name" value="FxSxx_TPR"/>
    <property type="match status" value="1"/>
</dbReference>
<evidence type="ECO:0000313" key="5">
    <source>
        <dbReference type="Proteomes" id="UP000682416"/>
    </source>
</evidence>
<protein>
    <submittedName>
        <fullName evidence="4">Tetratricopeptide repeat protein</fullName>
    </submittedName>
</protein>
<dbReference type="InterPro" id="IPR011990">
    <property type="entry name" value="TPR-like_helical_dom_sf"/>
</dbReference>
<evidence type="ECO:0000256" key="1">
    <source>
        <dbReference type="SAM" id="MobiDB-lite"/>
    </source>
</evidence>
<evidence type="ECO:0000313" key="4">
    <source>
        <dbReference type="EMBL" id="QVJ00532.1"/>
    </source>
</evidence>
<evidence type="ECO:0000259" key="3">
    <source>
        <dbReference type="Pfam" id="PF25000"/>
    </source>
</evidence>
<dbReference type="EMBL" id="CP074402">
    <property type="protein sequence ID" value="QVJ00532.1"/>
    <property type="molecule type" value="Genomic_DNA"/>
</dbReference>
<dbReference type="Gene3D" id="3.40.50.300">
    <property type="entry name" value="P-loop containing nucleotide triphosphate hydrolases"/>
    <property type="match status" value="1"/>
</dbReference>
<dbReference type="SUPFAM" id="SSF48452">
    <property type="entry name" value="TPR-like"/>
    <property type="match status" value="2"/>
</dbReference>
<dbReference type="PANTHER" id="PTHR46082:SF6">
    <property type="entry name" value="AAA+ ATPASE DOMAIN-CONTAINING PROTEIN-RELATED"/>
    <property type="match status" value="1"/>
</dbReference>
<dbReference type="Gene3D" id="1.25.40.10">
    <property type="entry name" value="Tetratricopeptide repeat domain"/>
    <property type="match status" value="2"/>
</dbReference>
<dbReference type="Pfam" id="PF13191">
    <property type="entry name" value="AAA_16"/>
    <property type="match status" value="1"/>
</dbReference>
<organism evidence="4 5">
    <name type="scientific">Nocardiopsis eucommiae</name>
    <dbReference type="NCBI Taxonomy" id="2831970"/>
    <lineage>
        <taxon>Bacteria</taxon>
        <taxon>Bacillati</taxon>
        <taxon>Actinomycetota</taxon>
        <taxon>Actinomycetes</taxon>
        <taxon>Streptosporangiales</taxon>
        <taxon>Nocardiopsidaceae</taxon>
        <taxon>Nocardiopsis</taxon>
    </lineage>
</organism>
<dbReference type="PANTHER" id="PTHR46082">
    <property type="entry name" value="ATP/GTP-BINDING PROTEIN-RELATED"/>
    <property type="match status" value="1"/>
</dbReference>
<dbReference type="AlphaFoldDB" id="A0A975QJP8"/>
<reference evidence="4" key="1">
    <citation type="submission" date="2021-05" db="EMBL/GenBank/DDBJ databases">
        <authorList>
            <person name="Kaiqin L."/>
            <person name="Jian G."/>
        </authorList>
    </citation>
    <scope>NUCLEOTIDE SEQUENCE</scope>
    <source>
        <strain evidence="4">HDS5</strain>
    </source>
</reference>
<accession>A0A975QJP8</accession>
<dbReference type="KEGG" id="nec:KGD82_17790"/>
<dbReference type="Pfam" id="PF13374">
    <property type="entry name" value="TPR_10"/>
    <property type="match status" value="1"/>
</dbReference>
<feature type="domain" description="DUF7779" evidence="3">
    <location>
        <begin position="348"/>
        <end position="436"/>
    </location>
</feature>
<dbReference type="InterPro" id="IPR056681">
    <property type="entry name" value="DUF7779"/>
</dbReference>
<keyword evidence="5" id="KW-1185">Reference proteome</keyword>
<evidence type="ECO:0000259" key="2">
    <source>
        <dbReference type="Pfam" id="PF13191"/>
    </source>
</evidence>
<proteinExistence type="predicted"/>
<dbReference type="Proteomes" id="UP000682416">
    <property type="component" value="Chromosome"/>
</dbReference>
<gene>
    <name evidence="4" type="ORF">KGD82_17790</name>
</gene>
<sequence length="876" mass="97835">MVLVSAHLHGSAAFGLLHRLLETAPQQGGNGTHRVLGVTIDEGAPPDGFPEAEWINLRIREEEDARGALLARFDPRFPSHRSRGPGQGPSYPGAPNPELISNAPHGNQNFSGREGFLERLRDLLGQGMEDKPPVVLVGMQGSGKSEIVREFVRRFRSDYDLIWWISADRPEKVESSLEELAATLAERFPDHRSPEADPVLAALRAGRPLNRWLLVYDNAGPPGALDALIPHDHGHVIITSYDRDWEAYGHRRCLQVGPFSEDEVVELFRDRLSEIDAETALALSRRLGHLPAQLHRALEWLNSGQRLDGAAEAVAEYTRLLDEREPSVVRGAGSFEERLSSSLALDELEQYHPASLCLIRLAAHLSPDGVPEDLLRSPRAVSEYTEADPRYRTGRVNFNHVHFQLTRVLLMDFDRQLKTFSVHPAVQEVVRDRIPAGERARVRESVRQVLASYAPHDEEADDPRHDHRYQNLRWQIVPSGASLSGDDEVRRWLVNQVRYHHRKGELEAALELGTPLLSAWTDTFGERDRLRLHLATQLANVHRSRGEHREAGRLNSRTLELQREVLGERHPFTLLTRRGMGADLRALGRFASALEHDRETYSAYLAGRGPHHQHTLLAEHNLALSLSAAGDYAEALRVGEGAHRVTREILGHRHPYTWILSSATATYRRRTGEYVMAHRQIHQAAGMLRRTIGELSSHTLHARKELAVNERLVGDPEQALERIRRTHEQHRGEYGDEHPRSLAMALALAAGLAAADRYDLALHQARTCVDGYTGVFGPDHPFTLAARANLAAYACRTGHVGEAETQARWAHEGLCSDPQVGEVHPLALGAAVNLANALVAKGRSPRPWRWTCAPRRSCTRCAAPSTRTTSSPTRTT</sequence>
<feature type="domain" description="Orc1-like AAA ATPase" evidence="2">
    <location>
        <begin position="110"/>
        <end position="204"/>
    </location>
</feature>
<feature type="region of interest" description="Disordered" evidence="1">
    <location>
        <begin position="74"/>
        <end position="112"/>
    </location>
</feature>
<dbReference type="InterPro" id="IPR041664">
    <property type="entry name" value="AAA_16"/>
</dbReference>
<dbReference type="InterPro" id="IPR027417">
    <property type="entry name" value="P-loop_NTPase"/>
</dbReference>